<dbReference type="InterPro" id="IPR014729">
    <property type="entry name" value="Rossmann-like_a/b/a_fold"/>
</dbReference>
<gene>
    <name evidence="3" type="ORF">JDW19_21545</name>
</gene>
<feature type="domain" description="Electron transfer flavoprotein alpha/beta-subunit N-terminal" evidence="2">
    <location>
        <begin position="14"/>
        <end position="186"/>
    </location>
</feature>
<reference evidence="3" key="1">
    <citation type="submission" date="2020-12" db="EMBL/GenBank/DDBJ databases">
        <title>Paenibacillus polymyxa LMG 27872: a double-edged sword.</title>
        <authorList>
            <person name="Langendries S."/>
            <person name="Garcia Mendez S."/>
            <person name="Beirinckx S."/>
            <person name="Viaene T."/>
            <person name="Baeyen S."/>
            <person name="Goeminne G."/>
            <person name="Willems A."/>
            <person name="Debode J."/>
            <person name="Goormachtig S."/>
        </authorList>
    </citation>
    <scope>NUCLEOTIDE SEQUENCE</scope>
    <source>
        <strain evidence="3">LMG 27872</strain>
    </source>
</reference>
<comment type="caution">
    <text evidence="3">The sequence shown here is derived from an EMBL/GenBank/DDBJ whole genome shotgun (WGS) entry which is preliminary data.</text>
</comment>
<dbReference type="PANTHER" id="PTHR21294:SF17">
    <property type="entry name" value="PROTEIN FIXA"/>
    <property type="match status" value="1"/>
</dbReference>
<evidence type="ECO:0000256" key="1">
    <source>
        <dbReference type="ARBA" id="ARBA00042002"/>
    </source>
</evidence>
<dbReference type="Pfam" id="PF01012">
    <property type="entry name" value="ETF"/>
    <property type="match status" value="1"/>
</dbReference>
<accession>A0A8I1LSV7</accession>
<proteinExistence type="predicted"/>
<dbReference type="SUPFAM" id="SSF52402">
    <property type="entry name" value="Adenine nucleotide alpha hydrolases-like"/>
    <property type="match status" value="1"/>
</dbReference>
<dbReference type="Gene3D" id="3.40.50.620">
    <property type="entry name" value="HUPs"/>
    <property type="match status" value="1"/>
</dbReference>
<dbReference type="Proteomes" id="UP000650605">
    <property type="component" value="Unassembled WGS sequence"/>
</dbReference>
<organism evidence="3 4">
    <name type="scientific">Paenibacillus polymyxa</name>
    <name type="common">Bacillus polymyxa</name>
    <dbReference type="NCBI Taxonomy" id="1406"/>
    <lineage>
        <taxon>Bacteria</taxon>
        <taxon>Bacillati</taxon>
        <taxon>Bacillota</taxon>
        <taxon>Bacilli</taxon>
        <taxon>Bacillales</taxon>
        <taxon>Paenibacillaceae</taxon>
        <taxon>Paenibacillus</taxon>
    </lineage>
</organism>
<dbReference type="InterPro" id="IPR014730">
    <property type="entry name" value="ETF_a/b_N"/>
</dbReference>
<protein>
    <recommendedName>
        <fullName evidence="1">Electron transfer flavoprotein small subunit</fullName>
    </recommendedName>
</protein>
<evidence type="ECO:0000259" key="2">
    <source>
        <dbReference type="Pfam" id="PF01012"/>
    </source>
</evidence>
<evidence type="ECO:0000313" key="4">
    <source>
        <dbReference type="Proteomes" id="UP000650605"/>
    </source>
</evidence>
<sequence>MDKSNAGLLTNPDYSLYPVKFAKMFSSSHPGSRFDCLSMAPHKHADYLKICYEYGAEQVYLLNDKRFAGADTYATSLALATAINRCVGGADLVVCSMQSSQGETGHIAGSLASRLGLPFAVGVIEVRECCTDYMVLVQDHGDYAEIIKLPFPAVISLHRNFSFEERLCQINLIDVRKARRKSVCELNHADIDLMPKNCGLIGSNTRMLAGTKAPFQKVKEHRSCVGDTEEQCKLLLQLLDL</sequence>
<dbReference type="AlphaFoldDB" id="A0A8I1LSV7"/>
<dbReference type="PANTHER" id="PTHR21294">
    <property type="entry name" value="ELECTRON TRANSFER FLAVOPROTEIN BETA-SUBUNIT"/>
    <property type="match status" value="1"/>
</dbReference>
<dbReference type="InterPro" id="IPR012255">
    <property type="entry name" value="ETF_b"/>
</dbReference>
<dbReference type="EMBL" id="JAEHFQ010000014">
    <property type="protein sequence ID" value="MBM0635695.1"/>
    <property type="molecule type" value="Genomic_DNA"/>
</dbReference>
<evidence type="ECO:0000313" key="3">
    <source>
        <dbReference type="EMBL" id="MBM0635695.1"/>
    </source>
</evidence>
<name>A0A8I1LSV7_PAEPO</name>
<dbReference type="GO" id="GO:0009055">
    <property type="term" value="F:electron transfer activity"/>
    <property type="evidence" value="ECO:0007669"/>
    <property type="project" value="InterPro"/>
</dbReference>